<feature type="signal peptide" evidence="2">
    <location>
        <begin position="1"/>
        <end position="20"/>
    </location>
</feature>
<dbReference type="EMBL" id="CP013244">
    <property type="protein sequence ID" value="ANP45832.1"/>
    <property type="molecule type" value="Genomic_DNA"/>
</dbReference>
<feature type="chain" id="PRO_5008518796" evidence="2">
    <location>
        <begin position="21"/>
        <end position="187"/>
    </location>
</feature>
<dbReference type="Proteomes" id="UP000092498">
    <property type="component" value="Chromosome"/>
</dbReference>
<dbReference type="AlphaFoldDB" id="A0A1B1AGZ3"/>
<dbReference type="OrthoDB" id="7211066at2"/>
<sequence length="187" mass="19379">MDGARAFALSVCLLAVSGCAATTYAHRTGDNRVGDAVGEPFRDTGWTRENPPEVLIRAAAAPYALPADTECSAILNEIAALDLVLGPDLDDPLAHEEESDLDASGLLSGAIGGVLRLPYRSIVRRLSGASGRERFLRDAIFAGMVRRAFLKGLSRAACAPAVVEAGAATASPEAPPSDAPSVPAERP</sequence>
<keyword evidence="4" id="KW-1185">Reference proteome</keyword>
<accession>A0A1B1AGZ3</accession>
<gene>
    <name evidence="3" type="ORF">ATE48_07790</name>
</gene>
<reference evidence="3 4" key="1">
    <citation type="submission" date="2015-11" db="EMBL/GenBank/DDBJ databases">
        <title>Whole-Genome Sequence of Candidatus Oderbacter manganicum from the National Park Lower Oder Valley, Germany.</title>
        <authorList>
            <person name="Braun B."/>
            <person name="Liere K."/>
            <person name="Szewzyk U."/>
        </authorList>
    </citation>
    <scope>NUCLEOTIDE SEQUENCE [LARGE SCALE GENOMIC DNA]</scope>
    <source>
        <strain evidence="3 4">OTSz_A_272</strain>
    </source>
</reference>
<feature type="region of interest" description="Disordered" evidence="1">
    <location>
        <begin position="167"/>
        <end position="187"/>
    </location>
</feature>
<evidence type="ECO:0000256" key="1">
    <source>
        <dbReference type="SAM" id="MobiDB-lite"/>
    </source>
</evidence>
<protein>
    <submittedName>
        <fullName evidence="3">Uncharacterized protein</fullName>
    </submittedName>
</protein>
<organism evidence="3 4">
    <name type="scientific">Candidatus Viadribacter manganicus</name>
    <dbReference type="NCBI Taxonomy" id="1759059"/>
    <lineage>
        <taxon>Bacteria</taxon>
        <taxon>Pseudomonadati</taxon>
        <taxon>Pseudomonadota</taxon>
        <taxon>Alphaproteobacteria</taxon>
        <taxon>Hyphomonadales</taxon>
        <taxon>Hyphomonadaceae</taxon>
        <taxon>Candidatus Viadribacter</taxon>
    </lineage>
</organism>
<dbReference type="InParanoid" id="A0A1B1AGZ3"/>
<dbReference type="RefSeq" id="WP_066769815.1">
    <property type="nucleotide sequence ID" value="NZ_CP013244.1"/>
</dbReference>
<keyword evidence="2" id="KW-0732">Signal</keyword>
<evidence type="ECO:0000313" key="3">
    <source>
        <dbReference type="EMBL" id="ANP45832.1"/>
    </source>
</evidence>
<dbReference type="STRING" id="1759059.ATE48_07790"/>
<evidence type="ECO:0000313" key="4">
    <source>
        <dbReference type="Proteomes" id="UP000092498"/>
    </source>
</evidence>
<dbReference type="PROSITE" id="PS51257">
    <property type="entry name" value="PROKAR_LIPOPROTEIN"/>
    <property type="match status" value="1"/>
</dbReference>
<evidence type="ECO:0000256" key="2">
    <source>
        <dbReference type="SAM" id="SignalP"/>
    </source>
</evidence>
<dbReference type="KEGG" id="cbot:ATE48_07790"/>
<proteinExistence type="predicted"/>
<name>A0A1B1AGZ3_9PROT</name>